<dbReference type="InterPro" id="IPR036884">
    <property type="entry name" value="2Fe-2S-bd_dom_sf"/>
</dbReference>
<protein>
    <submittedName>
        <fullName evidence="7">(2Fe-2S)-binding protein</fullName>
    </submittedName>
</protein>
<dbReference type="Proteomes" id="UP001254848">
    <property type="component" value="Unassembled WGS sequence"/>
</dbReference>
<evidence type="ECO:0000256" key="4">
    <source>
        <dbReference type="ARBA" id="ARBA00023004"/>
    </source>
</evidence>
<gene>
    <name evidence="7" type="ORF">Q4T40_15305</name>
</gene>
<dbReference type="SUPFAM" id="SSF47741">
    <property type="entry name" value="CO dehydrogenase ISP C-domain like"/>
    <property type="match status" value="1"/>
</dbReference>
<dbReference type="Pfam" id="PF01799">
    <property type="entry name" value="Fer2_2"/>
    <property type="match status" value="1"/>
</dbReference>
<dbReference type="InterPro" id="IPR036010">
    <property type="entry name" value="2Fe-2S_ferredoxin-like_sf"/>
</dbReference>
<sequence length="165" mass="17663">MEFKQQVAIKVTVNGADIRAAVAPEESLLDFLRKQCGVTDVKCGCGMGECGTCTLVLAGKVVKSCLVLAAQADGREVWTLQGLERDPLAARLQDSFARHGAVQCGFCTPGMLIAARGFLQRSPQPTRAEIREALSGNLCRCTGYQKIVDAVWAVAYGDAAEQERA</sequence>
<dbReference type="InterPro" id="IPR012675">
    <property type="entry name" value="Beta-grasp_dom_sf"/>
</dbReference>
<feature type="domain" description="2Fe-2S ferredoxin-type" evidence="6">
    <location>
        <begin position="7"/>
        <end position="83"/>
    </location>
</feature>
<keyword evidence="4" id="KW-0408">Iron</keyword>
<evidence type="ECO:0000313" key="7">
    <source>
        <dbReference type="EMBL" id="MDT8902615.1"/>
    </source>
</evidence>
<evidence type="ECO:0000256" key="1">
    <source>
        <dbReference type="ARBA" id="ARBA00022714"/>
    </source>
</evidence>
<comment type="caution">
    <text evidence="7">The sequence shown here is derived from an EMBL/GenBank/DDBJ whole genome shotgun (WGS) entry which is preliminary data.</text>
</comment>
<dbReference type="PANTHER" id="PTHR44379">
    <property type="entry name" value="OXIDOREDUCTASE WITH IRON-SULFUR SUBUNIT"/>
    <property type="match status" value="1"/>
</dbReference>
<dbReference type="Pfam" id="PF00111">
    <property type="entry name" value="Fer2"/>
    <property type="match status" value="1"/>
</dbReference>
<evidence type="ECO:0000256" key="5">
    <source>
        <dbReference type="ARBA" id="ARBA00023014"/>
    </source>
</evidence>
<dbReference type="InterPro" id="IPR051452">
    <property type="entry name" value="Diverse_Oxidoreductases"/>
</dbReference>
<reference evidence="7 8" key="1">
    <citation type="submission" date="2023-07" db="EMBL/GenBank/DDBJ databases">
        <title>The novel representative of Negativicutes class, Anaeroselena agilis gen. nov. sp. nov.</title>
        <authorList>
            <person name="Prokofeva M.I."/>
            <person name="Elcheninov A.G."/>
            <person name="Klyukina A."/>
            <person name="Kublanov I.V."/>
            <person name="Frolov E.N."/>
            <person name="Podosokorskaya O.A."/>
        </authorList>
    </citation>
    <scope>NUCLEOTIDE SEQUENCE [LARGE SCALE GENOMIC DNA]</scope>
    <source>
        <strain evidence="7 8">4137-cl</strain>
    </source>
</reference>
<evidence type="ECO:0000256" key="3">
    <source>
        <dbReference type="ARBA" id="ARBA00023002"/>
    </source>
</evidence>
<evidence type="ECO:0000259" key="6">
    <source>
        <dbReference type="PROSITE" id="PS51085"/>
    </source>
</evidence>
<keyword evidence="2" id="KW-0479">Metal-binding</keyword>
<keyword evidence="1" id="KW-0001">2Fe-2S</keyword>
<name>A0ABU3P0Q5_9FIRM</name>
<dbReference type="RefSeq" id="WP_413781093.1">
    <property type="nucleotide sequence ID" value="NZ_JAUOZS010000001.1"/>
</dbReference>
<dbReference type="EMBL" id="JAUOZS010000001">
    <property type="protein sequence ID" value="MDT8902615.1"/>
    <property type="molecule type" value="Genomic_DNA"/>
</dbReference>
<dbReference type="PROSITE" id="PS51085">
    <property type="entry name" value="2FE2S_FER_2"/>
    <property type="match status" value="1"/>
</dbReference>
<dbReference type="InterPro" id="IPR001041">
    <property type="entry name" value="2Fe-2S_ferredoxin-type"/>
</dbReference>
<evidence type="ECO:0000313" key="8">
    <source>
        <dbReference type="Proteomes" id="UP001254848"/>
    </source>
</evidence>
<proteinExistence type="predicted"/>
<dbReference type="CDD" id="cd00207">
    <property type="entry name" value="fer2"/>
    <property type="match status" value="1"/>
</dbReference>
<keyword evidence="3" id="KW-0560">Oxidoreductase</keyword>
<dbReference type="Gene3D" id="1.10.150.120">
    <property type="entry name" value="[2Fe-2S]-binding domain"/>
    <property type="match status" value="1"/>
</dbReference>
<dbReference type="PANTHER" id="PTHR44379:SF8">
    <property type="entry name" value="XANTHINE DEHYDROGENASE IRON-SULFUR-BINDING SUBUNIT XDHC-RELATED"/>
    <property type="match status" value="1"/>
</dbReference>
<dbReference type="InterPro" id="IPR006058">
    <property type="entry name" value="2Fe2S_fd_BS"/>
</dbReference>
<dbReference type="InterPro" id="IPR002888">
    <property type="entry name" value="2Fe-2S-bd"/>
</dbReference>
<organism evidence="7 8">
    <name type="scientific">Anaeroselena agilis</name>
    <dbReference type="NCBI Taxonomy" id="3063788"/>
    <lineage>
        <taxon>Bacteria</taxon>
        <taxon>Bacillati</taxon>
        <taxon>Bacillota</taxon>
        <taxon>Negativicutes</taxon>
        <taxon>Acetonemataceae</taxon>
        <taxon>Anaeroselena</taxon>
    </lineage>
</organism>
<dbReference type="Gene3D" id="3.10.20.30">
    <property type="match status" value="1"/>
</dbReference>
<dbReference type="PROSITE" id="PS00197">
    <property type="entry name" value="2FE2S_FER_1"/>
    <property type="match status" value="1"/>
</dbReference>
<keyword evidence="8" id="KW-1185">Reference proteome</keyword>
<dbReference type="SUPFAM" id="SSF54292">
    <property type="entry name" value="2Fe-2S ferredoxin-like"/>
    <property type="match status" value="1"/>
</dbReference>
<evidence type="ECO:0000256" key="2">
    <source>
        <dbReference type="ARBA" id="ARBA00022723"/>
    </source>
</evidence>
<keyword evidence="5" id="KW-0411">Iron-sulfur</keyword>
<accession>A0ABU3P0Q5</accession>